<evidence type="ECO:0000256" key="4">
    <source>
        <dbReference type="ARBA" id="ARBA00022695"/>
    </source>
</evidence>
<evidence type="ECO:0000256" key="3">
    <source>
        <dbReference type="ARBA" id="ARBA00022679"/>
    </source>
</evidence>
<dbReference type="InterPro" id="IPR036977">
    <property type="entry name" value="DNA_primase_Znf_CHC2"/>
</dbReference>
<dbReference type="SUPFAM" id="SSF56731">
    <property type="entry name" value="DNA primase core"/>
    <property type="match status" value="1"/>
</dbReference>
<dbReference type="GO" id="GO:0000428">
    <property type="term" value="C:DNA-directed RNA polymerase complex"/>
    <property type="evidence" value="ECO:0007669"/>
    <property type="project" value="UniProtKB-KW"/>
</dbReference>
<evidence type="ECO:0000256" key="13">
    <source>
        <dbReference type="PIRNR" id="PIRNR002811"/>
    </source>
</evidence>
<keyword evidence="5 12" id="KW-0235">DNA replication</keyword>
<organism evidence="17">
    <name type="scientific">Candidatus Paraimprobicoccus trichonymphae</name>
    <dbReference type="NCBI Taxonomy" id="3033793"/>
    <lineage>
        <taxon>Bacteria</taxon>
        <taxon>Bacillati</taxon>
        <taxon>Bacillota</taxon>
        <taxon>Clostridia</taxon>
        <taxon>Candidatus Paraimprobicoccus</taxon>
    </lineage>
</organism>
<dbReference type="InterPro" id="IPR037068">
    <property type="entry name" value="DNA_primase_core_N_sf"/>
</dbReference>
<keyword evidence="3 12" id="KW-0808">Transferase</keyword>
<dbReference type="NCBIfam" id="TIGR01391">
    <property type="entry name" value="dnaG"/>
    <property type="match status" value="1"/>
</dbReference>
<sequence>MSFPEEFIKELKYKNNIADVVSGFVDLRQSGKYLIGICPFHIEKTASFFVYPNNDSFYCFGCSTGGDVIAFIKLIEKLDYVESVKFLAQKSNLSVPENEFSNEIYKNKCIIYEINRESAKFFHEKLKKSRVALEYLKNRNLNVNIIKKFGIGYSPNSKFELLNHLKHKDYLEKDIILANLAKKTNSGEIVDRFNNRIMFPIIDLKSSIIGFGGRRLDNNKNYAKYLNTSDTLVFKKSGNLFAFNFARKSEKDFFILTEGYMDVISLFQAGFENSVATLGTSLTQEQTKLISRNTDKVTLCYDSDSAGKSATLRAIDLLKSSGIQVKILPLVNSKDPDEFIKTFGVLRFKNLIGNSIPDIDYKLSNLKLNFNLQKPEDKIKYTLEACKILSSIKNAIELDLYSSRLSEEVNIEKSSIKIQIDKNKKSYIKNIELKRSENNLIKLKKPKLEETVLNFIVKNNIFIDLPEDIFKSDFNKKLYKALKDLILENRDLTLDNILSKKFSSDDISKITNIICNFEDNNNIEIIKEYVIKLEQENEREKIKNNKNVTKIELKRYIEKLKKLKK</sequence>
<dbReference type="GO" id="GO:1990077">
    <property type="term" value="C:primosome complex"/>
    <property type="evidence" value="ECO:0007669"/>
    <property type="project" value="UniProtKB-KW"/>
</dbReference>
<comment type="catalytic activity">
    <reaction evidence="12">
        <text>ssDNA + n NTP = ssDNA/pppN(pN)n-1 hybrid + (n-1) diphosphate.</text>
        <dbReference type="EC" id="2.7.7.101"/>
    </reaction>
</comment>
<dbReference type="Pfam" id="PF01807">
    <property type="entry name" value="Zn_ribbon_DnaG"/>
    <property type="match status" value="1"/>
</dbReference>
<dbReference type="CDD" id="cd03364">
    <property type="entry name" value="TOPRIM_DnaG_primases"/>
    <property type="match status" value="1"/>
</dbReference>
<dbReference type="InterPro" id="IPR013264">
    <property type="entry name" value="DNAG_N"/>
</dbReference>
<evidence type="ECO:0000256" key="2">
    <source>
        <dbReference type="ARBA" id="ARBA00022515"/>
    </source>
</evidence>
<keyword evidence="7 12" id="KW-0863">Zinc-finger</keyword>
<protein>
    <recommendedName>
        <fullName evidence="12 13">DNA primase</fullName>
        <ecNumber evidence="12">2.7.7.101</ecNumber>
    </recommendedName>
</protein>
<proteinExistence type="inferred from homology"/>
<dbReference type="InterPro" id="IPR019475">
    <property type="entry name" value="DNA_primase_DnaB-bd"/>
</dbReference>
<evidence type="ECO:0000256" key="14">
    <source>
        <dbReference type="PIRSR" id="PIRSR002811-1"/>
    </source>
</evidence>
<dbReference type="GO" id="GO:0006269">
    <property type="term" value="P:DNA replication, synthesis of primer"/>
    <property type="evidence" value="ECO:0007669"/>
    <property type="project" value="UniProtKB-UniRule"/>
</dbReference>
<dbReference type="EMBL" id="AP027925">
    <property type="protein sequence ID" value="BED92509.1"/>
    <property type="molecule type" value="Genomic_DNA"/>
</dbReference>
<dbReference type="PANTHER" id="PTHR30313:SF2">
    <property type="entry name" value="DNA PRIMASE"/>
    <property type="match status" value="1"/>
</dbReference>
<dbReference type="KEGG" id="ptrh:RsTaC01_0254"/>
<keyword evidence="9" id="KW-0460">Magnesium</keyword>
<keyword evidence="4 12" id="KW-0548">Nucleotidyltransferase</keyword>
<evidence type="ECO:0000256" key="8">
    <source>
        <dbReference type="ARBA" id="ARBA00022833"/>
    </source>
</evidence>
<feature type="domain" description="Toprim" evidence="16">
    <location>
        <begin position="252"/>
        <end position="333"/>
    </location>
</feature>
<comment type="domain">
    <text evidence="12">Contains an N-terminal zinc-binding domain, a central core domain that contains the primase activity, and a C-terminal DnaB-binding domain.</text>
</comment>
<dbReference type="Gene3D" id="3.90.580.10">
    <property type="entry name" value="Zinc finger, CHC2-type domain"/>
    <property type="match status" value="1"/>
</dbReference>
<dbReference type="PIRSF" id="PIRSF002811">
    <property type="entry name" value="DnaG"/>
    <property type="match status" value="1"/>
</dbReference>
<dbReference type="GO" id="GO:0008270">
    <property type="term" value="F:zinc ion binding"/>
    <property type="evidence" value="ECO:0007669"/>
    <property type="project" value="UniProtKB-UniRule"/>
</dbReference>
<comment type="function">
    <text evidence="12 13">RNA polymerase that catalyzes the synthesis of short RNA molecules used as primers for DNA polymerase during DNA replication.</text>
</comment>
<evidence type="ECO:0000256" key="11">
    <source>
        <dbReference type="ARBA" id="ARBA00023163"/>
    </source>
</evidence>
<keyword evidence="6 12" id="KW-0479">Metal-binding</keyword>
<dbReference type="Proteomes" id="UP001335720">
    <property type="component" value="Chromosome"/>
</dbReference>
<evidence type="ECO:0000256" key="7">
    <source>
        <dbReference type="ARBA" id="ARBA00022771"/>
    </source>
</evidence>
<dbReference type="Gene3D" id="3.90.980.10">
    <property type="entry name" value="DNA primase, catalytic core, N-terminal domain"/>
    <property type="match status" value="1"/>
</dbReference>
<evidence type="ECO:0000256" key="12">
    <source>
        <dbReference type="HAMAP-Rule" id="MF_00974"/>
    </source>
</evidence>
<evidence type="ECO:0000256" key="9">
    <source>
        <dbReference type="ARBA" id="ARBA00022842"/>
    </source>
</evidence>
<dbReference type="InterPro" id="IPR050219">
    <property type="entry name" value="DnaG_primase"/>
</dbReference>
<keyword evidence="8 12" id="KW-0862">Zinc</keyword>
<dbReference type="AlphaFoldDB" id="A0AA48HZE2"/>
<comment type="similarity">
    <text evidence="12 13">Belongs to the DnaG primase family.</text>
</comment>
<gene>
    <name evidence="12" type="primary">dnaG</name>
    <name evidence="17" type="ORF">RsTaC01_0254</name>
</gene>
<keyword evidence="11 12" id="KW-0804">Transcription</keyword>
<dbReference type="PANTHER" id="PTHR30313">
    <property type="entry name" value="DNA PRIMASE"/>
    <property type="match status" value="1"/>
</dbReference>
<dbReference type="SMART" id="SM00493">
    <property type="entry name" value="TOPRIM"/>
    <property type="match status" value="1"/>
</dbReference>
<dbReference type="GO" id="GO:0005737">
    <property type="term" value="C:cytoplasm"/>
    <property type="evidence" value="ECO:0007669"/>
    <property type="project" value="TreeGrafter"/>
</dbReference>
<evidence type="ECO:0000259" key="16">
    <source>
        <dbReference type="PROSITE" id="PS50880"/>
    </source>
</evidence>
<feature type="zinc finger region" description="CHC2-type" evidence="12 14">
    <location>
        <begin position="38"/>
        <end position="62"/>
    </location>
</feature>
<dbReference type="InterPro" id="IPR030846">
    <property type="entry name" value="DnaG_bac"/>
</dbReference>
<dbReference type="SMART" id="SM00400">
    <property type="entry name" value="ZnF_CHCC"/>
    <property type="match status" value="1"/>
</dbReference>
<dbReference type="InterPro" id="IPR006171">
    <property type="entry name" value="TOPRIM_dom"/>
</dbReference>
<keyword evidence="15" id="KW-0175">Coiled coil</keyword>
<dbReference type="Gene3D" id="3.40.1360.10">
    <property type="match status" value="1"/>
</dbReference>
<evidence type="ECO:0000256" key="15">
    <source>
        <dbReference type="SAM" id="Coils"/>
    </source>
</evidence>
<keyword evidence="1 12" id="KW-0240">DNA-directed RNA polymerase</keyword>
<comment type="cofactor">
    <cofactor evidence="12 13 14">
        <name>Zn(2+)</name>
        <dbReference type="ChEBI" id="CHEBI:29105"/>
    </cofactor>
    <text evidence="12 13 14">Binds 1 zinc ion per monomer.</text>
</comment>
<dbReference type="HAMAP" id="MF_00974">
    <property type="entry name" value="DNA_primase_DnaG"/>
    <property type="match status" value="1"/>
</dbReference>
<dbReference type="PROSITE" id="PS50880">
    <property type="entry name" value="TOPRIM"/>
    <property type="match status" value="1"/>
</dbReference>
<reference evidence="17" key="1">
    <citation type="journal article" date="2023" name="ISME J.">
        <title>Emergence of putative energy parasites within Clostridia revealed by genome analysis of a novel endosymbiotic clade.</title>
        <authorList>
            <person name="Takahashi K."/>
            <person name="Kuwahara H."/>
            <person name="Horikawa Y."/>
            <person name="Izawa K."/>
            <person name="Kato D."/>
            <person name="Inagaki T."/>
            <person name="Yuki M."/>
            <person name="Ohkuma M."/>
            <person name="Hongoh Y."/>
        </authorList>
    </citation>
    <scope>NUCLEOTIDE SEQUENCE</scope>
    <source>
        <strain evidence="17">RsTa-C01</strain>
    </source>
</reference>
<dbReference type="GO" id="GO:0003677">
    <property type="term" value="F:DNA binding"/>
    <property type="evidence" value="ECO:0007669"/>
    <property type="project" value="UniProtKB-KW"/>
</dbReference>
<keyword evidence="10 12" id="KW-0238">DNA-binding</keyword>
<evidence type="ECO:0000256" key="10">
    <source>
        <dbReference type="ARBA" id="ARBA00023125"/>
    </source>
</evidence>
<dbReference type="Pfam" id="PF10410">
    <property type="entry name" value="DnaB_bind"/>
    <property type="match status" value="1"/>
</dbReference>
<dbReference type="FunFam" id="3.90.580.10:FF:000001">
    <property type="entry name" value="DNA primase"/>
    <property type="match status" value="1"/>
</dbReference>
<dbReference type="SUPFAM" id="SSF57783">
    <property type="entry name" value="Zinc beta-ribbon"/>
    <property type="match status" value="1"/>
</dbReference>
<dbReference type="InterPro" id="IPR002694">
    <property type="entry name" value="Znf_CHC2"/>
</dbReference>
<dbReference type="Pfam" id="PF08275">
    <property type="entry name" value="DNAG_N"/>
    <property type="match status" value="1"/>
</dbReference>
<evidence type="ECO:0000256" key="6">
    <source>
        <dbReference type="ARBA" id="ARBA00022723"/>
    </source>
</evidence>
<evidence type="ECO:0000256" key="1">
    <source>
        <dbReference type="ARBA" id="ARBA00022478"/>
    </source>
</evidence>
<dbReference type="InterPro" id="IPR034151">
    <property type="entry name" value="TOPRIM_DnaG_bac"/>
</dbReference>
<evidence type="ECO:0000256" key="5">
    <source>
        <dbReference type="ARBA" id="ARBA00022705"/>
    </source>
</evidence>
<keyword evidence="2 12" id="KW-0639">Primosome</keyword>
<dbReference type="InterPro" id="IPR006295">
    <property type="entry name" value="DNA_primase_DnaG"/>
</dbReference>
<feature type="coiled-coil region" evidence="15">
    <location>
        <begin position="532"/>
        <end position="559"/>
    </location>
</feature>
<dbReference type="Pfam" id="PF13155">
    <property type="entry name" value="Toprim_2"/>
    <property type="match status" value="1"/>
</dbReference>
<name>A0AA48HZE2_9FIRM</name>
<comment type="subunit">
    <text evidence="12">Monomer. Interacts with DnaB.</text>
</comment>
<dbReference type="EC" id="2.7.7.101" evidence="12"/>
<accession>A0AA48HZE2</accession>
<dbReference type="GO" id="GO:0003899">
    <property type="term" value="F:DNA-directed RNA polymerase activity"/>
    <property type="evidence" value="ECO:0007669"/>
    <property type="project" value="UniProtKB-UniRule"/>
</dbReference>
<evidence type="ECO:0000313" key="17">
    <source>
        <dbReference type="EMBL" id="BED92509.1"/>
    </source>
</evidence>